<keyword evidence="1" id="KW-0732">Signal</keyword>
<gene>
    <name evidence="2" type="primary">LOC114341640</name>
</gene>
<protein>
    <submittedName>
        <fullName evidence="2">Uncharacterized protein LOC114341640</fullName>
    </submittedName>
</protein>
<evidence type="ECO:0000313" key="2">
    <source>
        <dbReference type="RefSeq" id="XP_028148249.1"/>
    </source>
</evidence>
<name>A0A6P7GF57_DIAVI</name>
<feature type="chain" id="PRO_5027715836" evidence="1">
    <location>
        <begin position="20"/>
        <end position="156"/>
    </location>
</feature>
<evidence type="ECO:0000256" key="1">
    <source>
        <dbReference type="SAM" id="SignalP"/>
    </source>
</evidence>
<sequence>MKSMCVVLLSLISLALVAGDYPDYYTTSSEYYPVASTSIPGIMTTVTATTSIGEDVVYVQDRQVPDPSYEIDAVEAFKEAKALHPGVDGTQLLETFSKLFNAKHTVKGGWKVVENLGPLYNPDEDYIYIELIVKDAKNSMEFGRTVRIFNSRNEQI</sequence>
<organism evidence="2">
    <name type="scientific">Diabrotica virgifera virgifera</name>
    <name type="common">western corn rootworm</name>
    <dbReference type="NCBI Taxonomy" id="50390"/>
    <lineage>
        <taxon>Eukaryota</taxon>
        <taxon>Metazoa</taxon>
        <taxon>Ecdysozoa</taxon>
        <taxon>Arthropoda</taxon>
        <taxon>Hexapoda</taxon>
        <taxon>Insecta</taxon>
        <taxon>Pterygota</taxon>
        <taxon>Neoptera</taxon>
        <taxon>Endopterygota</taxon>
        <taxon>Coleoptera</taxon>
        <taxon>Polyphaga</taxon>
        <taxon>Cucujiformia</taxon>
        <taxon>Chrysomeloidea</taxon>
        <taxon>Chrysomelidae</taxon>
        <taxon>Galerucinae</taxon>
        <taxon>Diabroticina</taxon>
        <taxon>Diabroticites</taxon>
        <taxon>Diabrotica</taxon>
    </lineage>
</organism>
<dbReference type="InParanoid" id="A0A6P7GF57"/>
<reference evidence="2" key="1">
    <citation type="submission" date="2025-08" db="UniProtKB">
        <authorList>
            <consortium name="RefSeq"/>
        </authorList>
    </citation>
    <scope>IDENTIFICATION</scope>
    <source>
        <tissue evidence="2">Whole insect</tissue>
    </source>
</reference>
<dbReference type="AlphaFoldDB" id="A0A6P7GF57"/>
<proteinExistence type="predicted"/>
<accession>A0A6P7GF57</accession>
<dbReference type="RefSeq" id="XP_028148249.1">
    <property type="nucleotide sequence ID" value="XM_028292448.1"/>
</dbReference>
<feature type="signal peptide" evidence="1">
    <location>
        <begin position="1"/>
        <end position="19"/>
    </location>
</feature>